<comment type="similarity">
    <text evidence="1">Belongs to the LysR transcriptional regulatory family.</text>
</comment>
<dbReference type="Gene3D" id="1.10.10.10">
    <property type="entry name" value="Winged helix-like DNA-binding domain superfamily/Winged helix DNA-binding domain"/>
    <property type="match status" value="1"/>
</dbReference>
<dbReference type="InterPro" id="IPR058163">
    <property type="entry name" value="LysR-type_TF_proteobact-type"/>
</dbReference>
<dbReference type="FunFam" id="1.10.10.10:FF:000001">
    <property type="entry name" value="LysR family transcriptional regulator"/>
    <property type="match status" value="1"/>
</dbReference>
<dbReference type="SUPFAM" id="SSF46785">
    <property type="entry name" value="Winged helix' DNA-binding domain"/>
    <property type="match status" value="1"/>
</dbReference>
<sequence length="297" mass="33305">MSSIRLPATGALIAFEAAARHLSFRLAADELHLTPSAISQQIRVLEQQVGVSLFARVRQRVLLTSAGERYLLEVRRILQDLREVTYQTLASGDKEQLNLAVVPTFAVKWLIPRLPDFVARHPDVHLNIVSRNAPFDFAREAFDAAIHYGEAIWPGARLAFLMAEEMTPVCSRTLRESLDIRMPADLLRAPLLQQFTRPSAWSDWFAHQGIESAHAFEGPRFDSFNMILEAVRAGMGAALLPRFMVEEEGGQIVRISEACLPSTRGYHLVWPEARGEIAAVRKLSAWLQLQTAVQMVD</sequence>
<evidence type="ECO:0000313" key="7">
    <source>
        <dbReference type="Proteomes" id="UP000515811"/>
    </source>
</evidence>
<dbReference type="EMBL" id="CP060714">
    <property type="protein sequence ID" value="QNN55789.1"/>
    <property type="molecule type" value="Genomic_DNA"/>
</dbReference>
<dbReference type="InterPro" id="IPR036390">
    <property type="entry name" value="WH_DNA-bd_sf"/>
</dbReference>
<dbReference type="RefSeq" id="WP_187596062.1">
    <property type="nucleotide sequence ID" value="NZ_CP060714.1"/>
</dbReference>
<dbReference type="PANTHER" id="PTHR30537">
    <property type="entry name" value="HTH-TYPE TRANSCRIPTIONAL REGULATOR"/>
    <property type="match status" value="1"/>
</dbReference>
<organism evidence="6 7">
    <name type="scientific">Diaphorobacter ruginosibacter</name>
    <dbReference type="NCBI Taxonomy" id="1715720"/>
    <lineage>
        <taxon>Bacteria</taxon>
        <taxon>Pseudomonadati</taxon>
        <taxon>Pseudomonadota</taxon>
        <taxon>Betaproteobacteria</taxon>
        <taxon>Burkholderiales</taxon>
        <taxon>Comamonadaceae</taxon>
        <taxon>Diaphorobacter</taxon>
    </lineage>
</organism>
<gene>
    <name evidence="6" type="ORF">H9K76_14360</name>
</gene>
<dbReference type="Proteomes" id="UP000515811">
    <property type="component" value="Chromosome"/>
</dbReference>
<name>A0A7G9RJL4_9BURK</name>
<protein>
    <submittedName>
        <fullName evidence="6">LysR family transcriptional regulator</fullName>
    </submittedName>
</protein>
<dbReference type="GO" id="GO:0003700">
    <property type="term" value="F:DNA-binding transcription factor activity"/>
    <property type="evidence" value="ECO:0007669"/>
    <property type="project" value="InterPro"/>
</dbReference>
<evidence type="ECO:0000256" key="3">
    <source>
        <dbReference type="ARBA" id="ARBA00023125"/>
    </source>
</evidence>
<dbReference type="Pfam" id="PF03466">
    <property type="entry name" value="LysR_substrate"/>
    <property type="match status" value="1"/>
</dbReference>
<dbReference type="InterPro" id="IPR000847">
    <property type="entry name" value="LysR_HTH_N"/>
</dbReference>
<keyword evidence="4" id="KW-0804">Transcription</keyword>
<dbReference type="Pfam" id="PF00126">
    <property type="entry name" value="HTH_1"/>
    <property type="match status" value="1"/>
</dbReference>
<keyword evidence="3" id="KW-0238">DNA-binding</keyword>
<keyword evidence="2" id="KW-0805">Transcription regulation</keyword>
<dbReference type="Gene3D" id="3.40.190.10">
    <property type="entry name" value="Periplasmic binding protein-like II"/>
    <property type="match status" value="2"/>
</dbReference>
<dbReference type="PANTHER" id="PTHR30537:SF26">
    <property type="entry name" value="GLYCINE CLEAVAGE SYSTEM TRANSCRIPTIONAL ACTIVATOR"/>
    <property type="match status" value="1"/>
</dbReference>
<dbReference type="GO" id="GO:0006351">
    <property type="term" value="P:DNA-templated transcription"/>
    <property type="evidence" value="ECO:0007669"/>
    <property type="project" value="TreeGrafter"/>
</dbReference>
<dbReference type="AlphaFoldDB" id="A0A7G9RJL4"/>
<dbReference type="InterPro" id="IPR036388">
    <property type="entry name" value="WH-like_DNA-bd_sf"/>
</dbReference>
<dbReference type="PRINTS" id="PR00039">
    <property type="entry name" value="HTHLYSR"/>
</dbReference>
<dbReference type="SUPFAM" id="SSF53850">
    <property type="entry name" value="Periplasmic binding protein-like II"/>
    <property type="match status" value="1"/>
</dbReference>
<accession>A0A7G9RJL4</accession>
<evidence type="ECO:0000256" key="4">
    <source>
        <dbReference type="ARBA" id="ARBA00023163"/>
    </source>
</evidence>
<keyword evidence="7" id="KW-1185">Reference proteome</keyword>
<reference evidence="6 7" key="1">
    <citation type="submission" date="2020-08" db="EMBL/GenBank/DDBJ databases">
        <title>Genome sequence of Diaphorobacter ruginosibacter DSM 27467T.</title>
        <authorList>
            <person name="Hyun D.-W."/>
            <person name="Bae J.-W."/>
        </authorList>
    </citation>
    <scope>NUCLEOTIDE SEQUENCE [LARGE SCALE GENOMIC DNA]</scope>
    <source>
        <strain evidence="6 7">DSM 27467</strain>
    </source>
</reference>
<evidence type="ECO:0000256" key="1">
    <source>
        <dbReference type="ARBA" id="ARBA00009437"/>
    </source>
</evidence>
<evidence type="ECO:0000256" key="2">
    <source>
        <dbReference type="ARBA" id="ARBA00023015"/>
    </source>
</evidence>
<dbReference type="PROSITE" id="PS50931">
    <property type="entry name" value="HTH_LYSR"/>
    <property type="match status" value="1"/>
</dbReference>
<dbReference type="InterPro" id="IPR005119">
    <property type="entry name" value="LysR_subst-bd"/>
</dbReference>
<evidence type="ECO:0000259" key="5">
    <source>
        <dbReference type="PROSITE" id="PS50931"/>
    </source>
</evidence>
<dbReference type="GO" id="GO:0043565">
    <property type="term" value="F:sequence-specific DNA binding"/>
    <property type="evidence" value="ECO:0007669"/>
    <property type="project" value="TreeGrafter"/>
</dbReference>
<evidence type="ECO:0000313" key="6">
    <source>
        <dbReference type="EMBL" id="QNN55789.1"/>
    </source>
</evidence>
<feature type="domain" description="HTH lysR-type" evidence="5">
    <location>
        <begin position="12"/>
        <end position="64"/>
    </location>
</feature>
<proteinExistence type="inferred from homology"/>
<dbReference type="KEGG" id="drg:H9K76_14360"/>